<feature type="transmembrane region" description="Helical" evidence="1">
    <location>
        <begin position="47"/>
        <end position="66"/>
    </location>
</feature>
<proteinExistence type="predicted"/>
<comment type="caution">
    <text evidence="2">The sequence shown here is derived from an EMBL/GenBank/DDBJ whole genome shotgun (WGS) entry which is preliminary data.</text>
</comment>
<keyword evidence="1" id="KW-1133">Transmembrane helix</keyword>
<feature type="transmembrane region" description="Helical" evidence="1">
    <location>
        <begin position="78"/>
        <end position="97"/>
    </location>
</feature>
<evidence type="ECO:0000313" key="2">
    <source>
        <dbReference type="EMBL" id="KPH56546.1"/>
    </source>
</evidence>
<sequence length="192" mass="22337">MKKVDLWIFIAFVMCLAIWFVHIPFLLSPNALHKVGEFHHLSQAHTFLKGSKIFVIYALCLMILVGKRYLDSKWQPYRLYRICATLIVNGAFLFVWFNGFILSMGFHCRYYWALDCAHDPEHPTCSNFPLEIDIAYLLVCLPMLLMLVLMLYFVFYNKILSKANCLWLAFLPFFMLISMAICFGGNGVGCYD</sequence>
<dbReference type="Proteomes" id="UP000037997">
    <property type="component" value="Unassembled WGS sequence"/>
</dbReference>
<dbReference type="RefSeq" id="WP_054197466.1">
    <property type="nucleotide sequence ID" value="NZ_JNOC01000004.1"/>
</dbReference>
<protein>
    <submittedName>
        <fullName evidence="2">Uncharacterized protein</fullName>
    </submittedName>
</protein>
<organism evidence="2 3">
    <name type="scientific">Helicobacter pullorum</name>
    <dbReference type="NCBI Taxonomy" id="35818"/>
    <lineage>
        <taxon>Bacteria</taxon>
        <taxon>Pseudomonadati</taxon>
        <taxon>Campylobacterota</taxon>
        <taxon>Epsilonproteobacteria</taxon>
        <taxon>Campylobacterales</taxon>
        <taxon>Helicobacteraceae</taxon>
        <taxon>Helicobacter</taxon>
    </lineage>
</organism>
<keyword evidence="1" id="KW-0472">Membrane</keyword>
<feature type="transmembrane region" description="Helical" evidence="1">
    <location>
        <begin position="134"/>
        <end position="155"/>
    </location>
</feature>
<feature type="transmembrane region" description="Helical" evidence="1">
    <location>
        <begin position="167"/>
        <end position="188"/>
    </location>
</feature>
<evidence type="ECO:0000313" key="3">
    <source>
        <dbReference type="Proteomes" id="UP000037997"/>
    </source>
</evidence>
<dbReference type="PATRIC" id="fig|35818.11.peg.1570"/>
<keyword evidence="1" id="KW-0812">Transmembrane</keyword>
<evidence type="ECO:0000256" key="1">
    <source>
        <dbReference type="SAM" id="Phobius"/>
    </source>
</evidence>
<accession>A0A0N1E9Y6</accession>
<dbReference type="EMBL" id="JNOC01000004">
    <property type="protein sequence ID" value="KPH56546.1"/>
    <property type="molecule type" value="Genomic_DNA"/>
</dbReference>
<dbReference type="AlphaFoldDB" id="A0A0N1E9Y6"/>
<reference evidence="2 3" key="1">
    <citation type="submission" date="2014-06" db="EMBL/GenBank/DDBJ databases">
        <title>Helicobacter pullorum isolates in fresh chicken meat - phenotypic and genotypic features.</title>
        <authorList>
            <person name="Borges V."/>
            <person name="Santos A."/>
            <person name="Correia C.B."/>
            <person name="Saraiva M."/>
            <person name="Menard A."/>
            <person name="Vieira L."/>
            <person name="Sampaio D.A."/>
            <person name="Gomes J.P."/>
            <person name="Oleastro M."/>
        </authorList>
    </citation>
    <scope>NUCLEOTIDE SEQUENCE [LARGE SCALE GENOMIC DNA]</scope>
    <source>
        <strain evidence="2 3">229334/12</strain>
    </source>
</reference>
<feature type="transmembrane region" description="Helical" evidence="1">
    <location>
        <begin position="7"/>
        <end position="27"/>
    </location>
</feature>
<gene>
    <name evidence="2" type="ORF">HPU229334_07940</name>
</gene>
<name>A0A0N1E9Y6_9HELI</name>